<keyword evidence="4" id="KW-1185">Reference proteome</keyword>
<feature type="coiled-coil region" evidence="1">
    <location>
        <begin position="236"/>
        <end position="263"/>
    </location>
</feature>
<organism evidence="3 4">
    <name type="scientific">Tritrichomonas musculus</name>
    <dbReference type="NCBI Taxonomy" id="1915356"/>
    <lineage>
        <taxon>Eukaryota</taxon>
        <taxon>Metamonada</taxon>
        <taxon>Parabasalia</taxon>
        <taxon>Tritrichomonadida</taxon>
        <taxon>Tritrichomonadidae</taxon>
        <taxon>Tritrichomonas</taxon>
    </lineage>
</organism>
<evidence type="ECO:0000313" key="3">
    <source>
        <dbReference type="EMBL" id="KAK8842312.1"/>
    </source>
</evidence>
<name>A0ABR2H9R3_9EUKA</name>
<comment type="caution">
    <text evidence="3">The sequence shown here is derived from an EMBL/GenBank/DDBJ whole genome shotgun (WGS) entry which is preliminary data.</text>
</comment>
<sequence length="295" mass="33112">MKLANSQRKESPVSSLPISSTVGNRKSVSSASPNIKSKLPQKNEDQSGINQANTNGSTSHLIHLKKTNSDNSADTSRKHPKNLPPVPNLNLSLAPHQSQTVNLDRLGTISQTSEMNINSKRPFIPGLNIEGLDLTDYPPHSSKIEHHPVLICLHYKKQMEVEKEDLAELFEKDFNQNVKLNEINEYLVIEASDNDDSEKNNIPTIQSIDLAFQNLDHLSFLIKQTNSESSHLTNVIDETLSEITQLRDKKESLKIENALIRERINVGNSDLKKFARTAEQMKKDFDSFISKIQGI</sequence>
<feature type="compositionally biased region" description="Polar residues" evidence="2">
    <location>
        <begin position="1"/>
        <end position="35"/>
    </location>
</feature>
<dbReference type="Proteomes" id="UP001470230">
    <property type="component" value="Unassembled WGS sequence"/>
</dbReference>
<feature type="compositionally biased region" description="Polar residues" evidence="2">
    <location>
        <begin position="46"/>
        <end position="58"/>
    </location>
</feature>
<gene>
    <name evidence="3" type="ORF">M9Y10_025889</name>
</gene>
<feature type="region of interest" description="Disordered" evidence="2">
    <location>
        <begin position="1"/>
        <end position="58"/>
    </location>
</feature>
<proteinExistence type="predicted"/>
<keyword evidence="1" id="KW-0175">Coiled coil</keyword>
<evidence type="ECO:0000313" key="4">
    <source>
        <dbReference type="Proteomes" id="UP001470230"/>
    </source>
</evidence>
<reference evidence="3 4" key="1">
    <citation type="submission" date="2024-04" db="EMBL/GenBank/DDBJ databases">
        <title>Tritrichomonas musculus Genome.</title>
        <authorList>
            <person name="Alves-Ferreira E."/>
            <person name="Grigg M."/>
            <person name="Lorenzi H."/>
            <person name="Galac M."/>
        </authorList>
    </citation>
    <scope>NUCLEOTIDE SEQUENCE [LARGE SCALE GENOMIC DNA]</scope>
    <source>
        <strain evidence="3 4">EAF2021</strain>
    </source>
</reference>
<feature type="region of interest" description="Disordered" evidence="2">
    <location>
        <begin position="68"/>
        <end position="87"/>
    </location>
</feature>
<evidence type="ECO:0000256" key="2">
    <source>
        <dbReference type="SAM" id="MobiDB-lite"/>
    </source>
</evidence>
<dbReference type="EMBL" id="JAPFFF010000038">
    <property type="protein sequence ID" value="KAK8842312.1"/>
    <property type="molecule type" value="Genomic_DNA"/>
</dbReference>
<accession>A0ABR2H9R3</accession>
<protein>
    <submittedName>
        <fullName evidence="3">Uncharacterized protein</fullName>
    </submittedName>
</protein>
<evidence type="ECO:0000256" key="1">
    <source>
        <dbReference type="SAM" id="Coils"/>
    </source>
</evidence>